<protein>
    <submittedName>
        <fullName evidence="2">Uncharacterized protein</fullName>
    </submittedName>
</protein>
<keyword evidence="3" id="KW-1185">Reference proteome</keyword>
<gene>
    <name evidence="2" type="ORF">FHP08_07920</name>
</gene>
<dbReference type="Proteomes" id="UP000321548">
    <property type="component" value="Unassembled WGS sequence"/>
</dbReference>
<sequence length="76" mass="7954">MKTKAGSVKPGPGAERRKAGRTHGGGRLAGQSLAEYLVVLSLVSMALAAGPNSPLEQVFDALGDRYQRFTAEVSKP</sequence>
<dbReference type="AlphaFoldDB" id="A0A5C8NXT7"/>
<dbReference type="RefSeq" id="WP_147703910.1">
    <property type="nucleotide sequence ID" value="NZ_VDUY01000003.1"/>
</dbReference>
<evidence type="ECO:0000313" key="3">
    <source>
        <dbReference type="Proteomes" id="UP000321548"/>
    </source>
</evidence>
<evidence type="ECO:0000256" key="1">
    <source>
        <dbReference type="SAM" id="MobiDB-lite"/>
    </source>
</evidence>
<reference evidence="2 3" key="1">
    <citation type="submission" date="2019-06" db="EMBL/GenBank/DDBJ databases">
        <title>Quisquiliibacterium sp. nov., isolated from a maize field.</title>
        <authorList>
            <person name="Lin S.-Y."/>
            <person name="Tsai C.-F."/>
            <person name="Young C.-C."/>
        </authorList>
    </citation>
    <scope>NUCLEOTIDE SEQUENCE [LARGE SCALE GENOMIC DNA]</scope>
    <source>
        <strain evidence="2 3">CC-CFT501</strain>
    </source>
</reference>
<dbReference type="EMBL" id="VDUY01000003">
    <property type="protein sequence ID" value="TXL65996.1"/>
    <property type="molecule type" value="Genomic_DNA"/>
</dbReference>
<evidence type="ECO:0000313" key="2">
    <source>
        <dbReference type="EMBL" id="TXL65996.1"/>
    </source>
</evidence>
<accession>A0A5C8NXT7</accession>
<organism evidence="2 3">
    <name type="scientific">Zeimonas arvi</name>
    <dbReference type="NCBI Taxonomy" id="2498847"/>
    <lineage>
        <taxon>Bacteria</taxon>
        <taxon>Pseudomonadati</taxon>
        <taxon>Pseudomonadota</taxon>
        <taxon>Betaproteobacteria</taxon>
        <taxon>Burkholderiales</taxon>
        <taxon>Burkholderiaceae</taxon>
        <taxon>Zeimonas</taxon>
    </lineage>
</organism>
<feature type="region of interest" description="Disordered" evidence="1">
    <location>
        <begin position="1"/>
        <end position="27"/>
    </location>
</feature>
<name>A0A5C8NXT7_9BURK</name>
<comment type="caution">
    <text evidence="2">The sequence shown here is derived from an EMBL/GenBank/DDBJ whole genome shotgun (WGS) entry which is preliminary data.</text>
</comment>
<proteinExistence type="predicted"/>